<evidence type="ECO:0000256" key="6">
    <source>
        <dbReference type="ARBA" id="ARBA00022801"/>
    </source>
</evidence>
<organism evidence="10">
    <name type="scientific">marine metagenome</name>
    <dbReference type="NCBI Taxonomy" id="408172"/>
    <lineage>
        <taxon>unclassified sequences</taxon>
        <taxon>metagenomes</taxon>
        <taxon>ecological metagenomes</taxon>
    </lineage>
</organism>
<proteinExistence type="inferred from homology"/>
<dbReference type="CDD" id="cd10845">
    <property type="entry name" value="DSRM_RNAse_III_family"/>
    <property type="match status" value="1"/>
</dbReference>
<dbReference type="EMBL" id="UINC01184063">
    <property type="protein sequence ID" value="SVD95102.1"/>
    <property type="molecule type" value="Genomic_DNA"/>
</dbReference>
<dbReference type="Gene3D" id="3.30.160.20">
    <property type="match status" value="1"/>
</dbReference>
<evidence type="ECO:0000256" key="1">
    <source>
        <dbReference type="ARBA" id="ARBA00000109"/>
    </source>
</evidence>
<dbReference type="PROSITE" id="PS50142">
    <property type="entry name" value="RNASE_3_2"/>
    <property type="match status" value="1"/>
</dbReference>
<protein>
    <recommendedName>
        <fullName evidence="3">ribonuclease III</fullName>
        <ecNumber evidence="3">3.1.26.3</ecNumber>
    </recommendedName>
</protein>
<comment type="catalytic activity">
    <reaction evidence="1">
        <text>Endonucleolytic cleavage to 5'-phosphomonoester.</text>
        <dbReference type="EC" id="3.1.26.3"/>
    </reaction>
</comment>
<keyword evidence="5" id="KW-0255">Endonuclease</keyword>
<dbReference type="PANTHER" id="PTHR11207">
    <property type="entry name" value="RIBONUCLEASE III"/>
    <property type="match status" value="1"/>
</dbReference>
<evidence type="ECO:0000256" key="4">
    <source>
        <dbReference type="ARBA" id="ARBA00022722"/>
    </source>
</evidence>
<keyword evidence="7" id="KW-0694">RNA-binding</keyword>
<sequence>MITKKNIYIFEKKIDYSFKHKEILIDSLIHPSFTKNHKIKKNILTPEFERLEFLGDRVLGLVISSLIYSRFVSLNEGDLSKKLSYLVQKNFLYKISTELSLNKILKFSFKKQNEKMNVSILADAVEALIGAIFIDGGYKSSIKFIKKYWGPYLNVQASNLQDSKTKLQEISQQKFKKLPYYKLIRREGPSHSPTFTISLKVLN</sequence>
<dbReference type="EC" id="3.1.26.3" evidence="3"/>
<dbReference type="PROSITE" id="PS50137">
    <property type="entry name" value="DS_RBD"/>
    <property type="match status" value="1"/>
</dbReference>
<dbReference type="NCBIfam" id="TIGR02191">
    <property type="entry name" value="RNaseIII"/>
    <property type="match status" value="1"/>
</dbReference>
<evidence type="ECO:0000259" key="8">
    <source>
        <dbReference type="PROSITE" id="PS50137"/>
    </source>
</evidence>
<dbReference type="Gene3D" id="1.10.1520.10">
    <property type="entry name" value="Ribonuclease III domain"/>
    <property type="match status" value="1"/>
</dbReference>
<evidence type="ECO:0000259" key="9">
    <source>
        <dbReference type="PROSITE" id="PS50142"/>
    </source>
</evidence>
<dbReference type="InterPro" id="IPR011907">
    <property type="entry name" value="RNase_III"/>
</dbReference>
<dbReference type="CDD" id="cd00593">
    <property type="entry name" value="RIBOc"/>
    <property type="match status" value="1"/>
</dbReference>
<dbReference type="GO" id="GO:0004525">
    <property type="term" value="F:ribonuclease III activity"/>
    <property type="evidence" value="ECO:0007669"/>
    <property type="project" value="UniProtKB-EC"/>
</dbReference>
<evidence type="ECO:0000256" key="3">
    <source>
        <dbReference type="ARBA" id="ARBA00012177"/>
    </source>
</evidence>
<dbReference type="InterPro" id="IPR036389">
    <property type="entry name" value="RNase_III_sf"/>
</dbReference>
<evidence type="ECO:0000256" key="7">
    <source>
        <dbReference type="ARBA" id="ARBA00022884"/>
    </source>
</evidence>
<dbReference type="PANTHER" id="PTHR11207:SF0">
    <property type="entry name" value="RIBONUCLEASE 3"/>
    <property type="match status" value="1"/>
</dbReference>
<dbReference type="AlphaFoldDB" id="A0A382ZI01"/>
<dbReference type="GO" id="GO:0003725">
    <property type="term" value="F:double-stranded RNA binding"/>
    <property type="evidence" value="ECO:0007669"/>
    <property type="project" value="TreeGrafter"/>
</dbReference>
<accession>A0A382ZI01</accession>
<evidence type="ECO:0000256" key="2">
    <source>
        <dbReference type="ARBA" id="ARBA00010183"/>
    </source>
</evidence>
<dbReference type="GO" id="GO:0010468">
    <property type="term" value="P:regulation of gene expression"/>
    <property type="evidence" value="ECO:0007669"/>
    <property type="project" value="TreeGrafter"/>
</dbReference>
<feature type="non-terminal residue" evidence="10">
    <location>
        <position position="203"/>
    </location>
</feature>
<dbReference type="SUPFAM" id="SSF69065">
    <property type="entry name" value="RNase III domain-like"/>
    <property type="match status" value="1"/>
</dbReference>
<name>A0A382ZI01_9ZZZZ</name>
<dbReference type="Pfam" id="PF14622">
    <property type="entry name" value="Ribonucleas_3_3"/>
    <property type="match status" value="1"/>
</dbReference>
<dbReference type="SMART" id="SM00535">
    <property type="entry name" value="RIBOc"/>
    <property type="match status" value="1"/>
</dbReference>
<dbReference type="SUPFAM" id="SSF54768">
    <property type="entry name" value="dsRNA-binding domain-like"/>
    <property type="match status" value="1"/>
</dbReference>
<dbReference type="InterPro" id="IPR014720">
    <property type="entry name" value="dsRBD_dom"/>
</dbReference>
<keyword evidence="4" id="KW-0540">Nuclease</keyword>
<feature type="domain" description="RNase III" evidence="9">
    <location>
        <begin position="7"/>
        <end position="137"/>
    </location>
</feature>
<feature type="domain" description="DRBM" evidence="8">
    <location>
        <begin position="162"/>
        <end position="203"/>
    </location>
</feature>
<evidence type="ECO:0000313" key="10">
    <source>
        <dbReference type="EMBL" id="SVD95102.1"/>
    </source>
</evidence>
<dbReference type="Pfam" id="PF00035">
    <property type="entry name" value="dsrm"/>
    <property type="match status" value="1"/>
</dbReference>
<dbReference type="GO" id="GO:0006364">
    <property type="term" value="P:rRNA processing"/>
    <property type="evidence" value="ECO:0007669"/>
    <property type="project" value="InterPro"/>
</dbReference>
<comment type="similarity">
    <text evidence="2">Belongs to the ribonuclease III family.</text>
</comment>
<dbReference type="FunFam" id="1.10.1520.10:FF:000001">
    <property type="entry name" value="Ribonuclease 3"/>
    <property type="match status" value="1"/>
</dbReference>
<gene>
    <name evidence="10" type="ORF">METZ01_LOCUS447956</name>
</gene>
<dbReference type="InterPro" id="IPR000999">
    <property type="entry name" value="RNase_III_dom"/>
</dbReference>
<keyword evidence="6" id="KW-0378">Hydrolase</keyword>
<reference evidence="10" key="1">
    <citation type="submission" date="2018-05" db="EMBL/GenBank/DDBJ databases">
        <authorList>
            <person name="Lanie J.A."/>
            <person name="Ng W.-L."/>
            <person name="Kazmierczak K.M."/>
            <person name="Andrzejewski T.M."/>
            <person name="Davidsen T.M."/>
            <person name="Wayne K.J."/>
            <person name="Tettelin H."/>
            <person name="Glass J.I."/>
            <person name="Rusch D."/>
            <person name="Podicherti R."/>
            <person name="Tsui H.-C.T."/>
            <person name="Winkler M.E."/>
        </authorList>
    </citation>
    <scope>NUCLEOTIDE SEQUENCE</scope>
</reference>
<evidence type="ECO:0000256" key="5">
    <source>
        <dbReference type="ARBA" id="ARBA00022759"/>
    </source>
</evidence>
<dbReference type="PROSITE" id="PS00517">
    <property type="entry name" value="RNASE_3_1"/>
    <property type="match status" value="1"/>
</dbReference>